<keyword evidence="9" id="KW-0560">Oxidoreductase</keyword>
<evidence type="ECO:0000256" key="7">
    <source>
        <dbReference type="ARBA" id="ARBA00022764"/>
    </source>
</evidence>
<dbReference type="EC" id="1.9.6.1" evidence="15"/>
<feature type="domain" description="Molybdopterin dinucleotide-binding" evidence="17">
    <location>
        <begin position="415"/>
        <end position="521"/>
    </location>
</feature>
<dbReference type="InterPro" id="IPR009010">
    <property type="entry name" value="Asp_de-COase-like_dom_sf"/>
</dbReference>
<dbReference type="SUPFAM" id="SSF53706">
    <property type="entry name" value="Formate dehydrogenase/DMSO reductase, domains 1-3"/>
    <property type="match status" value="1"/>
</dbReference>
<dbReference type="Pfam" id="PF01568">
    <property type="entry name" value="Molydop_binding"/>
    <property type="match status" value="1"/>
</dbReference>
<keyword evidence="6" id="KW-0732">Signal</keyword>
<proteinExistence type="predicted"/>
<evidence type="ECO:0000256" key="9">
    <source>
        <dbReference type="ARBA" id="ARBA00023002"/>
    </source>
</evidence>
<sequence length="527" mass="56945">MTNPISDIEKADVILVAGSNTTETHPVISSAIKRAVKFGGTKLIVADPRRIELKKHAHLSLSPNPGSDIAWINGMIRVILEEGLEDAAYIKERTEGIDALREAVAPYTPEHVEELTGIPAEQLIQAALVYAGVEKGSILYCMGITQHTTGTDNVKALANLSMVCGNVGIEGGGVNPLRGQNNVQGACDMGGLPDVYPGYRKVHEEPHALSMEKAWGVSGLSRTPGLTATEMVDAAIKGGLKALYVIGENPLVSEADLNHAEKAFHNLDFLVVQDIFLTETAQAADVVLPALCFAEKDGTFTNTERRVQRVRNAVEGPEGVPTDWEVTCEVARRMGVDMSYPSAEAIFDELASVTPAFGGLSYERLDGEGIPWPCPTADHPGTPRLHVESFAKGKGTFFPVAFTPAAETPDADYPLVLTTGRVLYHYHTGTMTRKSDGLNQQVGECFVEMNREDAREKNLAHGDMATLFSRRGKIKARVNISGRMEQGTVFLPFHFAEAAANRLTNAKLDPVSKIPEFKVCAVTVEKA</sequence>
<evidence type="ECO:0000256" key="10">
    <source>
        <dbReference type="ARBA" id="ARBA00023004"/>
    </source>
</evidence>
<evidence type="ECO:0000256" key="13">
    <source>
        <dbReference type="ARBA" id="ARBA00052176"/>
    </source>
</evidence>
<organism evidence="18 19">
    <name type="scientific">Desulfoluna spongiiphila</name>
    <dbReference type="NCBI Taxonomy" id="419481"/>
    <lineage>
        <taxon>Bacteria</taxon>
        <taxon>Pseudomonadati</taxon>
        <taxon>Thermodesulfobacteriota</taxon>
        <taxon>Desulfobacteria</taxon>
        <taxon>Desulfobacterales</taxon>
        <taxon>Desulfolunaceae</taxon>
        <taxon>Desulfoluna</taxon>
    </lineage>
</organism>
<evidence type="ECO:0000259" key="17">
    <source>
        <dbReference type="Pfam" id="PF01568"/>
    </source>
</evidence>
<dbReference type="Pfam" id="PF00384">
    <property type="entry name" value="Molybdopterin"/>
    <property type="match status" value="1"/>
</dbReference>
<dbReference type="Gene3D" id="2.40.40.20">
    <property type="match status" value="1"/>
</dbReference>
<dbReference type="Gene3D" id="3.40.50.740">
    <property type="match status" value="1"/>
</dbReference>
<evidence type="ECO:0000256" key="12">
    <source>
        <dbReference type="ARBA" id="ARBA00023063"/>
    </source>
</evidence>
<dbReference type="SUPFAM" id="SSF50692">
    <property type="entry name" value="ADC-like"/>
    <property type="match status" value="1"/>
</dbReference>
<keyword evidence="11" id="KW-0411">Iron-sulfur</keyword>
<dbReference type="GO" id="GO:0003954">
    <property type="term" value="F:NADH dehydrogenase activity"/>
    <property type="evidence" value="ECO:0007669"/>
    <property type="project" value="TreeGrafter"/>
</dbReference>
<keyword evidence="5" id="KW-0479">Metal-binding</keyword>
<keyword evidence="8" id="KW-0249">Electron transport</keyword>
<protein>
    <recommendedName>
        <fullName evidence="15">nitrate reductase (cytochrome)</fullName>
        <ecNumber evidence="15">1.9.6.1</ecNumber>
    </recommendedName>
</protein>
<evidence type="ECO:0000256" key="3">
    <source>
        <dbReference type="ARBA" id="ARBA00022485"/>
    </source>
</evidence>
<dbReference type="GO" id="GO:0016020">
    <property type="term" value="C:membrane"/>
    <property type="evidence" value="ECO:0007669"/>
    <property type="project" value="TreeGrafter"/>
</dbReference>
<keyword evidence="10" id="KW-0408">Iron</keyword>
<dbReference type="PANTHER" id="PTHR43105:SF14">
    <property type="entry name" value="FORMATE DEHYDROGENASE H"/>
    <property type="match status" value="1"/>
</dbReference>
<dbReference type="GO" id="GO:0051539">
    <property type="term" value="F:4 iron, 4 sulfur cluster binding"/>
    <property type="evidence" value="ECO:0007669"/>
    <property type="project" value="UniProtKB-KW"/>
</dbReference>
<dbReference type="PANTHER" id="PTHR43105">
    <property type="entry name" value="RESPIRATORY NITRATE REDUCTASE"/>
    <property type="match status" value="1"/>
</dbReference>
<dbReference type="AlphaFoldDB" id="A0A1G5E3J5"/>
<feature type="domain" description="Molybdopterin oxidoreductase" evidence="16">
    <location>
        <begin position="1"/>
        <end position="332"/>
    </location>
</feature>
<name>A0A1G5E3J5_9BACT</name>
<dbReference type="GO" id="GO:0050140">
    <property type="term" value="F:nitrate reductase (cytochrome) activity"/>
    <property type="evidence" value="ECO:0007669"/>
    <property type="project" value="UniProtKB-EC"/>
</dbReference>
<keyword evidence="19" id="KW-1185">Reference proteome</keyword>
<evidence type="ECO:0000313" key="18">
    <source>
        <dbReference type="EMBL" id="SCY21435.1"/>
    </source>
</evidence>
<evidence type="ECO:0000259" key="16">
    <source>
        <dbReference type="Pfam" id="PF00384"/>
    </source>
</evidence>
<dbReference type="Proteomes" id="UP000198870">
    <property type="component" value="Unassembled WGS sequence"/>
</dbReference>
<keyword evidence="12" id="KW-0534">Nitrate assimilation</keyword>
<comment type="catalytic activity">
    <reaction evidence="13">
        <text>2 Fe(II)-[cytochrome] + nitrate + 2 H(+) = 2 Fe(III)-[cytochrome] + nitrite + H2O</text>
        <dbReference type="Rhea" id="RHEA:12909"/>
        <dbReference type="Rhea" id="RHEA-COMP:11777"/>
        <dbReference type="Rhea" id="RHEA-COMP:11778"/>
        <dbReference type="ChEBI" id="CHEBI:15377"/>
        <dbReference type="ChEBI" id="CHEBI:15378"/>
        <dbReference type="ChEBI" id="CHEBI:16301"/>
        <dbReference type="ChEBI" id="CHEBI:17632"/>
        <dbReference type="ChEBI" id="CHEBI:29033"/>
        <dbReference type="ChEBI" id="CHEBI:29034"/>
        <dbReference type="EC" id="1.9.6.1"/>
    </reaction>
</comment>
<reference evidence="18 19" key="1">
    <citation type="submission" date="2016-10" db="EMBL/GenBank/DDBJ databases">
        <authorList>
            <person name="de Groot N.N."/>
        </authorList>
    </citation>
    <scope>NUCLEOTIDE SEQUENCE [LARGE SCALE GENOMIC DNA]</scope>
    <source>
        <strain evidence="18 19">AA1</strain>
    </source>
</reference>
<evidence type="ECO:0000313" key="19">
    <source>
        <dbReference type="Proteomes" id="UP000198870"/>
    </source>
</evidence>
<accession>A0A1G5E3J5</accession>
<dbReference type="STRING" id="419481.SAMN05216233_105144"/>
<comment type="cofactor">
    <cofactor evidence="2">
        <name>[4Fe-4S] cluster</name>
        <dbReference type="ChEBI" id="CHEBI:49883"/>
    </cofactor>
</comment>
<dbReference type="InterPro" id="IPR050123">
    <property type="entry name" value="Prok_molybdopt-oxidoreductase"/>
</dbReference>
<dbReference type="FunFam" id="2.40.40.20:FF:000005">
    <property type="entry name" value="Periplasmic nitrate reductase"/>
    <property type="match status" value="1"/>
</dbReference>
<dbReference type="CDD" id="cd02790">
    <property type="entry name" value="MopB_CT_Formate-Dh_H"/>
    <property type="match status" value="1"/>
</dbReference>
<evidence type="ECO:0000256" key="11">
    <source>
        <dbReference type="ARBA" id="ARBA00023014"/>
    </source>
</evidence>
<dbReference type="GO" id="GO:0042128">
    <property type="term" value="P:nitrate assimilation"/>
    <property type="evidence" value="ECO:0007669"/>
    <property type="project" value="UniProtKB-KW"/>
</dbReference>
<dbReference type="EMBL" id="FMUX01000005">
    <property type="protein sequence ID" value="SCY21435.1"/>
    <property type="molecule type" value="Genomic_DNA"/>
</dbReference>
<evidence type="ECO:0000256" key="5">
    <source>
        <dbReference type="ARBA" id="ARBA00022723"/>
    </source>
</evidence>
<dbReference type="Gene3D" id="3.40.228.10">
    <property type="entry name" value="Dimethylsulfoxide Reductase, domain 2"/>
    <property type="match status" value="1"/>
</dbReference>
<comment type="cofactor">
    <cofactor evidence="1">
        <name>Mo-bis(molybdopterin guanine dinucleotide)</name>
        <dbReference type="ChEBI" id="CHEBI:60539"/>
    </cofactor>
</comment>
<evidence type="ECO:0000256" key="4">
    <source>
        <dbReference type="ARBA" id="ARBA00022505"/>
    </source>
</evidence>
<evidence type="ECO:0000256" key="14">
    <source>
        <dbReference type="ARBA" id="ARBA00055000"/>
    </source>
</evidence>
<keyword evidence="3" id="KW-0004">4Fe-4S</keyword>
<keyword evidence="4" id="KW-0500">Molybdenum</keyword>
<gene>
    <name evidence="18" type="ORF">SAMN05216233_105144</name>
</gene>
<dbReference type="GO" id="GO:0022904">
    <property type="term" value="P:respiratory electron transport chain"/>
    <property type="evidence" value="ECO:0007669"/>
    <property type="project" value="TreeGrafter"/>
</dbReference>
<comment type="function">
    <text evidence="14">Catalytic subunit of the periplasmic nitrate reductase complex NapAB. Receives electrons from NapB and catalyzes the reduction of nitrate to nitrite.</text>
</comment>
<dbReference type="InterPro" id="IPR041925">
    <property type="entry name" value="CT_Formate-Dh_H"/>
</dbReference>
<evidence type="ECO:0000256" key="2">
    <source>
        <dbReference type="ARBA" id="ARBA00001966"/>
    </source>
</evidence>
<evidence type="ECO:0000256" key="8">
    <source>
        <dbReference type="ARBA" id="ARBA00022982"/>
    </source>
</evidence>
<dbReference type="InterPro" id="IPR006656">
    <property type="entry name" value="Mopterin_OxRdtase"/>
</dbReference>
<keyword evidence="8" id="KW-0813">Transport</keyword>
<dbReference type="GO" id="GO:0046872">
    <property type="term" value="F:metal ion binding"/>
    <property type="evidence" value="ECO:0007669"/>
    <property type="project" value="UniProtKB-KW"/>
</dbReference>
<evidence type="ECO:0000256" key="15">
    <source>
        <dbReference type="ARBA" id="ARBA00067026"/>
    </source>
</evidence>
<dbReference type="InterPro" id="IPR006657">
    <property type="entry name" value="MoPterin_dinucl-bd_dom"/>
</dbReference>
<evidence type="ECO:0000256" key="1">
    <source>
        <dbReference type="ARBA" id="ARBA00001942"/>
    </source>
</evidence>
<evidence type="ECO:0000256" key="6">
    <source>
        <dbReference type="ARBA" id="ARBA00022729"/>
    </source>
</evidence>
<dbReference type="GO" id="GO:0043546">
    <property type="term" value="F:molybdopterin cofactor binding"/>
    <property type="evidence" value="ECO:0007669"/>
    <property type="project" value="InterPro"/>
</dbReference>
<keyword evidence="7" id="KW-0574">Periplasm</keyword>